<feature type="region of interest" description="Disordered" evidence="1">
    <location>
        <begin position="878"/>
        <end position="901"/>
    </location>
</feature>
<proteinExistence type="predicted"/>
<feature type="compositionally biased region" description="Polar residues" evidence="1">
    <location>
        <begin position="448"/>
        <end position="472"/>
    </location>
</feature>
<feature type="region of interest" description="Disordered" evidence="1">
    <location>
        <begin position="669"/>
        <end position="702"/>
    </location>
</feature>
<name>A0A8J4GQ78_9CHLO</name>
<feature type="compositionally biased region" description="Polar residues" evidence="1">
    <location>
        <begin position="219"/>
        <end position="236"/>
    </location>
</feature>
<feature type="region of interest" description="Disordered" evidence="1">
    <location>
        <begin position="321"/>
        <end position="367"/>
    </location>
</feature>
<feature type="region of interest" description="Disordered" evidence="1">
    <location>
        <begin position="258"/>
        <end position="281"/>
    </location>
</feature>
<protein>
    <submittedName>
        <fullName evidence="2">Uncharacterized protein</fullName>
    </submittedName>
</protein>
<feature type="compositionally biased region" description="Polar residues" evidence="1">
    <location>
        <begin position="600"/>
        <end position="609"/>
    </location>
</feature>
<feature type="compositionally biased region" description="Basic and acidic residues" evidence="1">
    <location>
        <begin position="995"/>
        <end position="1010"/>
    </location>
</feature>
<gene>
    <name evidence="2" type="ORF">Vretimale_15123</name>
</gene>
<accession>A0A8J4GQ78</accession>
<feature type="compositionally biased region" description="Low complexity" evidence="1">
    <location>
        <begin position="679"/>
        <end position="693"/>
    </location>
</feature>
<feature type="region of interest" description="Disordered" evidence="1">
    <location>
        <begin position="442"/>
        <end position="485"/>
    </location>
</feature>
<feature type="compositionally biased region" description="Low complexity" evidence="1">
    <location>
        <begin position="537"/>
        <end position="583"/>
    </location>
</feature>
<feature type="region of interest" description="Disordered" evidence="1">
    <location>
        <begin position="210"/>
        <end position="238"/>
    </location>
</feature>
<sequence length="2246" mass="232410">MPAGLLRHTGSRITSPCGVNGLTTYHGILEKNPLSDQTITPTLTAADGEEDAAQLPTRFPTSFPLISPQLSEGSSYSDGCRASWGAASQSCADDVCSVDLLSNGTSIGSSSVSGTGCSLGGSSLHGFTCSNRGANSSFIGGSCHYSGDCCNGVPASAVGFPPRLRLPPHATGALKYGSLPRKSSLGAVAEQLDGSESFCLTTDPTTCQDSPIHILDPSEATSQQGAPTQLSPSSDHAASLHETWGLASQGVIAGRTQEAPALPSPGSISGSEPHLSLLGDPPKVTCEQDCLGQAGVIVAQFDDARNRSSGPKLSFCMHIPEGTTGSAHPNDSPVVDGASRKAVSAAHHPRLGGSSNGGHTSSSTLPSSRVLAATTAAADSISEEATASPIRFGISTNGNLAQRPVPAFSPVSECVGDPVCVTTATRKATFVPISSPISTAARPHTRSAMMSQNASQTAKRSSVTTSTLSQTAVRPPFNPYGKPSTKVAAAFSTPASTHIPSALAPRSRTTSVGSGIPGAAGRKQGTRPPRVSGQQSAQAGTPTATVGGPTQAARRPTAPASTTSSQLNNAASAAAPAGPQRSAFSGSNRNSGLLRPPVSATATPSTLSPNAKKFVNTLSGMSRPAAAAAITSGSPCNAYRPLRPAVCRYSVDSSVCSDSIPSIRQASNVLLPTEGPNGPRQQSQQRLPSKQQPHTPTSPPTVCSPAETLPLLRRQFFVAPDGLFYPGQPPTPTPPVCGMEDIMPMASPIPAAIEGTCASMTTAAPRTVRGVRERRRQLDTAWPWTASGSPQLSGGEEMHMDEPPSANCRDQVDAIVRRCCSGSDVSGSSDAGDDFGLPAWAWRSVADLLSQSIETSNRREQQLQSPETERQPQQQLLSYAQNDPSLVPLRRLSGTPHRRRGPCAIATPLVQPRMLAGAGVHLNSAAVAPDELPKLSHHQRRPAMRNEDEDEENSAVLLSRQAARHRYGRGSPILAGQFVAGDGSLVAMASSSHSSDTEEPSKPLPVHDDAGGWEGAAGDASSPGARLLPFSGSHIDALVFASLRLSNTNLGLTPGLLAEEEDAMEVAVEGSANGNCAHRLAAAAATLGVDCFSRYQLGRDSTLTEEGTVPWTLQECPDSPSADGSEDAYEPDDGTMHFPPMIVAAAACTDLSDMSSMQELCPKTIGSPEVLELSAVLSLLGAVNALLSTSSTNRATVADPTAPWDTIWAAALCVAGAMTAPVAKNTFVSRSLFGAAGMAAAMLLADNARVVQRQRDLFAARRSVSGLGRGGLRAGRGSLRGSQHTRKSISAVAGWHIRASHRLPDTACTASDVQDTTSHKEHFVCSTRSRSVESAQNTEQYVDSHDPAVGCALSSAGNVPALVEPSQSNGASLANGCTWNVETRKSLIRIATDAIDTCAEALSAMRAAGSDRAALRRLARACGVYAGLQLAASAEGGSDVFDLTSADWSVVQSLVQQRLSRPQGPVAQSPVDIIASATNVPATQYHIGGAVPASSTEAGAEAFGNAVDLRHGDRPGCGTGLRAELNHRPGPFPATIAADAAAAVLDSPVVQRRAAGTPQGIDAAGRTRVATAGTIPALPPQEDLIKSASLASPSYVASYKGGSELQHFDAAIAAAASEGAAVAFLTVDKSVNQQEKLAMLAGTHCLLASGASLPGSASFSVTAANAAAILCTFPAESSLVLEAYSPTSTRAAANDAAALEALVTHREEVLPIHAVAATEDASLSLHVARAVDIAHQQLSDERNTSMDACFAMEAANAMTVLHATLGENVMKPFNGERDQLLRDVAMAVAADAALSIHAEPPCARAMASLWSQRQKLLDCIAGEAAADAAAIVRAAAGEEAAVAAYAADRQELLSLVSFTDGIHAAVAVHSSMTAISAVRDLLRERSHQMVTIAEVAAADSAVAVVAAGLEEAACHARTMQRDNLLAAASEVAARESRMTLYSTSAEEVALARLARAQSVLISLCFAVEAMDAATALRADAAEEAGVKAFAHRRLQCRAAFTSTVATATATAVRAATAEDAALEHLAASRQHELAEYTSSVALDVKARASAAEAEEVAYERLHQEHCALLARQTATEAASITVAVQAVATDAETLCVLAEERQGLKARHVDASVGTSDLVNAVEPGRALEMCALGLLELQKQRLSLYAAVLGTNLAAIVAAASANTYGDSAKERGGEDGHVLRSHIRCFPLRSVYGETVNEWEFVDESARRKSRVLKSFPVNLTSGSISDGEEQDEDGCYVVVDQMI</sequence>
<feature type="region of interest" description="Disordered" evidence="1">
    <location>
        <begin position="929"/>
        <end position="953"/>
    </location>
</feature>
<comment type="caution">
    <text evidence="2">The sequence shown here is derived from an EMBL/GenBank/DDBJ whole genome shotgun (WGS) entry which is preliminary data.</text>
</comment>
<evidence type="ECO:0000313" key="3">
    <source>
        <dbReference type="Proteomes" id="UP000722791"/>
    </source>
</evidence>
<evidence type="ECO:0000256" key="1">
    <source>
        <dbReference type="SAM" id="MobiDB-lite"/>
    </source>
</evidence>
<feature type="region of interest" description="Disordered" evidence="1">
    <location>
        <begin position="498"/>
        <end position="610"/>
    </location>
</feature>
<evidence type="ECO:0000313" key="2">
    <source>
        <dbReference type="EMBL" id="GIM11695.1"/>
    </source>
</evidence>
<feature type="region of interest" description="Disordered" evidence="1">
    <location>
        <begin position="989"/>
        <end position="1020"/>
    </location>
</feature>
<feature type="region of interest" description="Disordered" evidence="1">
    <location>
        <begin position="784"/>
        <end position="806"/>
    </location>
</feature>
<organism evidence="2 3">
    <name type="scientific">Volvox reticuliferus</name>
    <dbReference type="NCBI Taxonomy" id="1737510"/>
    <lineage>
        <taxon>Eukaryota</taxon>
        <taxon>Viridiplantae</taxon>
        <taxon>Chlorophyta</taxon>
        <taxon>core chlorophytes</taxon>
        <taxon>Chlorophyceae</taxon>
        <taxon>CS clade</taxon>
        <taxon>Chlamydomonadales</taxon>
        <taxon>Volvocaceae</taxon>
        <taxon>Volvox</taxon>
    </lineage>
</organism>
<dbReference type="EMBL" id="BNCQ01000040">
    <property type="protein sequence ID" value="GIM11695.1"/>
    <property type="molecule type" value="Genomic_DNA"/>
</dbReference>
<dbReference type="Proteomes" id="UP000722791">
    <property type="component" value="Unassembled WGS sequence"/>
</dbReference>
<reference evidence="2" key="1">
    <citation type="journal article" date="2021" name="Proc. Natl. Acad. Sci. U.S.A.">
        <title>Three genomes in the algal genus Volvox reveal the fate of a haploid sex-determining region after a transition to homothallism.</title>
        <authorList>
            <person name="Yamamoto K."/>
            <person name="Hamaji T."/>
            <person name="Kawai-Toyooka H."/>
            <person name="Matsuzaki R."/>
            <person name="Takahashi F."/>
            <person name="Nishimura Y."/>
            <person name="Kawachi M."/>
            <person name="Noguchi H."/>
            <person name="Minakuchi Y."/>
            <person name="Umen J.G."/>
            <person name="Toyoda A."/>
            <person name="Nozaki H."/>
        </authorList>
    </citation>
    <scope>NUCLEOTIDE SEQUENCE</scope>
    <source>
        <strain evidence="2">NIES-3785</strain>
    </source>
</reference>